<reference evidence="1" key="1">
    <citation type="submission" date="2023-11" db="EMBL/GenBank/DDBJ databases">
        <title>Genome assemblies of two species of porcelain crab, Petrolisthes cinctipes and Petrolisthes manimaculis (Anomura: Porcellanidae).</title>
        <authorList>
            <person name="Angst P."/>
        </authorList>
    </citation>
    <scope>NUCLEOTIDE SEQUENCE</scope>
    <source>
        <strain evidence="1">PB745_02</strain>
        <tissue evidence="1">Gill</tissue>
    </source>
</reference>
<evidence type="ECO:0000313" key="1">
    <source>
        <dbReference type="EMBL" id="KAK4299918.1"/>
    </source>
</evidence>
<name>A0AAE1P1V6_9EUCA</name>
<dbReference type="EMBL" id="JAWZYT010003154">
    <property type="protein sequence ID" value="KAK4299918.1"/>
    <property type="molecule type" value="Genomic_DNA"/>
</dbReference>
<dbReference type="AlphaFoldDB" id="A0AAE1P1V6"/>
<sequence length="123" mass="13172">MIKERLWCDARQCGGSSGGYGECGVVAMMQGGCGMMPGSGGSRGGYATTTYHNRHHGRARSDGWQVIRLIRRNDHGRVWIKVVAGLGGRVVLNVEELTTILMLRVDKSGSSGRWRRGGGVPGG</sequence>
<organism evidence="1 2">
    <name type="scientific">Petrolisthes manimaculis</name>
    <dbReference type="NCBI Taxonomy" id="1843537"/>
    <lineage>
        <taxon>Eukaryota</taxon>
        <taxon>Metazoa</taxon>
        <taxon>Ecdysozoa</taxon>
        <taxon>Arthropoda</taxon>
        <taxon>Crustacea</taxon>
        <taxon>Multicrustacea</taxon>
        <taxon>Malacostraca</taxon>
        <taxon>Eumalacostraca</taxon>
        <taxon>Eucarida</taxon>
        <taxon>Decapoda</taxon>
        <taxon>Pleocyemata</taxon>
        <taxon>Anomura</taxon>
        <taxon>Galatheoidea</taxon>
        <taxon>Porcellanidae</taxon>
        <taxon>Petrolisthes</taxon>
    </lineage>
</organism>
<dbReference type="Proteomes" id="UP001292094">
    <property type="component" value="Unassembled WGS sequence"/>
</dbReference>
<keyword evidence="2" id="KW-1185">Reference proteome</keyword>
<proteinExistence type="predicted"/>
<protein>
    <submittedName>
        <fullName evidence="1">Uncharacterized protein</fullName>
    </submittedName>
</protein>
<evidence type="ECO:0000313" key="2">
    <source>
        <dbReference type="Proteomes" id="UP001292094"/>
    </source>
</evidence>
<gene>
    <name evidence="1" type="ORF">Pmani_027847</name>
</gene>
<accession>A0AAE1P1V6</accession>
<comment type="caution">
    <text evidence="1">The sequence shown here is derived from an EMBL/GenBank/DDBJ whole genome shotgun (WGS) entry which is preliminary data.</text>
</comment>